<feature type="domain" description="DUF676" evidence="4">
    <location>
        <begin position="51"/>
        <end position="246"/>
    </location>
</feature>
<name>A0A138ZZD8_GONPJ</name>
<dbReference type="AlphaFoldDB" id="A0A138ZZD8"/>
<evidence type="ECO:0000256" key="1">
    <source>
        <dbReference type="ARBA" id="ARBA00007920"/>
    </source>
</evidence>
<gene>
    <name evidence="5" type="ORF">M427DRAFT_63826</name>
</gene>
<dbReference type="PANTHER" id="PTHR12482:SF65">
    <property type="entry name" value="ESTERASE, PUTATIVE (AFU_ORTHOLOGUE AFUA_3G12320)-RELATED"/>
    <property type="match status" value="1"/>
</dbReference>
<dbReference type="InterPro" id="IPR029058">
    <property type="entry name" value="AB_hydrolase_fold"/>
</dbReference>
<evidence type="ECO:0000256" key="3">
    <source>
        <dbReference type="SAM" id="Phobius"/>
    </source>
</evidence>
<dbReference type="InterPro" id="IPR044294">
    <property type="entry name" value="Lipase-like"/>
</dbReference>
<comment type="similarity">
    <text evidence="1">Belongs to the putative lipase ROG1 family.</text>
</comment>
<keyword evidence="3" id="KW-0812">Transmembrane</keyword>
<dbReference type="GO" id="GO:0004622">
    <property type="term" value="F:phosphatidylcholine lysophospholipase activity"/>
    <property type="evidence" value="ECO:0007669"/>
    <property type="project" value="TreeGrafter"/>
</dbReference>
<feature type="region of interest" description="Disordered" evidence="2">
    <location>
        <begin position="338"/>
        <end position="358"/>
    </location>
</feature>
<accession>A0A138ZZD8</accession>
<organism evidence="5 6">
    <name type="scientific">Gonapodya prolifera (strain JEL478)</name>
    <name type="common">Monoblepharis prolifera</name>
    <dbReference type="NCBI Taxonomy" id="1344416"/>
    <lineage>
        <taxon>Eukaryota</taxon>
        <taxon>Fungi</taxon>
        <taxon>Fungi incertae sedis</taxon>
        <taxon>Chytridiomycota</taxon>
        <taxon>Chytridiomycota incertae sedis</taxon>
        <taxon>Monoblepharidomycetes</taxon>
        <taxon>Monoblepharidales</taxon>
        <taxon>Gonapodyaceae</taxon>
        <taxon>Gonapodya</taxon>
    </lineage>
</organism>
<reference evidence="5 6" key="1">
    <citation type="journal article" date="2015" name="Genome Biol. Evol.">
        <title>Phylogenomic analyses indicate that early fungi evolved digesting cell walls of algal ancestors of land plants.</title>
        <authorList>
            <person name="Chang Y."/>
            <person name="Wang S."/>
            <person name="Sekimoto S."/>
            <person name="Aerts A.L."/>
            <person name="Choi C."/>
            <person name="Clum A."/>
            <person name="LaButti K.M."/>
            <person name="Lindquist E.A."/>
            <person name="Yee Ngan C."/>
            <person name="Ohm R.A."/>
            <person name="Salamov A.A."/>
            <person name="Grigoriev I.V."/>
            <person name="Spatafora J.W."/>
            <person name="Berbee M.L."/>
        </authorList>
    </citation>
    <scope>NUCLEOTIDE SEQUENCE [LARGE SCALE GENOMIC DNA]</scope>
    <source>
        <strain evidence="5 6">JEL478</strain>
    </source>
</reference>
<keyword evidence="3" id="KW-0472">Membrane</keyword>
<dbReference type="EMBL" id="KQ965857">
    <property type="protein sequence ID" value="KXS09635.1"/>
    <property type="molecule type" value="Genomic_DNA"/>
</dbReference>
<dbReference type="GO" id="GO:0005811">
    <property type="term" value="C:lipid droplet"/>
    <property type="evidence" value="ECO:0007669"/>
    <property type="project" value="TreeGrafter"/>
</dbReference>
<evidence type="ECO:0000256" key="2">
    <source>
        <dbReference type="SAM" id="MobiDB-lite"/>
    </source>
</evidence>
<feature type="region of interest" description="Disordered" evidence="2">
    <location>
        <begin position="1"/>
        <end position="28"/>
    </location>
</feature>
<protein>
    <submittedName>
        <fullName evidence="5">DUF676-domain-containing protein</fullName>
    </submittedName>
</protein>
<evidence type="ECO:0000313" key="6">
    <source>
        <dbReference type="Proteomes" id="UP000070544"/>
    </source>
</evidence>
<dbReference type="Pfam" id="PF05057">
    <property type="entry name" value="DUF676"/>
    <property type="match status" value="1"/>
</dbReference>
<evidence type="ECO:0000313" key="5">
    <source>
        <dbReference type="EMBL" id="KXS09635.1"/>
    </source>
</evidence>
<dbReference type="Proteomes" id="UP000070544">
    <property type="component" value="Unassembled WGS sequence"/>
</dbReference>
<keyword evidence="3" id="KW-1133">Transmembrane helix</keyword>
<keyword evidence="6" id="KW-1185">Reference proteome</keyword>
<dbReference type="GO" id="GO:0047372">
    <property type="term" value="F:monoacylglycerol lipase activity"/>
    <property type="evidence" value="ECO:0007669"/>
    <property type="project" value="TreeGrafter"/>
</dbReference>
<dbReference type="PANTHER" id="PTHR12482">
    <property type="entry name" value="LIPASE ROG1-RELATED-RELATED"/>
    <property type="match status" value="1"/>
</dbReference>
<dbReference type="InterPro" id="IPR007751">
    <property type="entry name" value="DUF676_lipase-like"/>
</dbReference>
<dbReference type="SUPFAM" id="SSF53474">
    <property type="entry name" value="alpha/beta-Hydrolases"/>
    <property type="match status" value="1"/>
</dbReference>
<evidence type="ECO:0000259" key="4">
    <source>
        <dbReference type="Pfam" id="PF05057"/>
    </source>
</evidence>
<proteinExistence type="inferred from homology"/>
<dbReference type="Gene3D" id="3.40.50.1820">
    <property type="entry name" value="alpha/beta hydrolase"/>
    <property type="match status" value="1"/>
</dbReference>
<sequence length="465" mass="50695">MAHQDTKKTCRRSPSPSSSSDKTACLKDGTDDPFAAPPALEAQLKRSGASETHLVAFQHGLWGDSTNLHYLANQLYKAHTGVCVLLIKSNEGSFTYDGVELCGKRCADEVLSATSLIENLGVRVSKFSFLGYSLGGLITRYAAGILWSAGYFKERIMMSYTSFATPHLGATPSTSPVWRTVQETAAVNFLGQTGDDMTFIPPANAQKPILERLADESSVYYKALSGFRKRTLYANVVNDRIVPFYTAYITDEDPFADISAVELEFSPTNPSLVVSHRPTTAAPPPSTNTLTHIASYTGIGLLMLAASPVVAGVLAVSGYRAASSRKRVSALTTATIATEHESVEETQTEDGDTSFPRTTSATGELALEAAEDTLGAMVENPDGLDMDSWSGNRDGALGSHEQPVTTKVPLDEREKLAVSLNKLSWRKYMARMRHRRSHAAIVVRERRWEDDGRDVVMHWVGEFEV</sequence>
<dbReference type="OrthoDB" id="273452at2759"/>
<feature type="transmembrane region" description="Helical" evidence="3">
    <location>
        <begin position="293"/>
        <end position="317"/>
    </location>
</feature>